<evidence type="ECO:0000313" key="1">
    <source>
        <dbReference type="EMBL" id="GMS81360.1"/>
    </source>
</evidence>
<sequence>MSWPGDRRSRLQRRVEGFPWWSLTKSIGLLPLSSSHTIDYRMKVEQEYPLSSCEVGLVDFGRPQSLLIDMDGKEERSPNSPSIYNQRELDLVVRLLDRFPEDKTNDIMII</sequence>
<evidence type="ECO:0000313" key="2">
    <source>
        <dbReference type="Proteomes" id="UP001432027"/>
    </source>
</evidence>
<keyword evidence="2" id="KW-1185">Reference proteome</keyword>
<name>A0AAV5SMK7_9BILA</name>
<gene>
    <name evidence="1" type="ORF">PENTCL1PPCAC_3535</name>
</gene>
<proteinExistence type="predicted"/>
<feature type="non-terminal residue" evidence="1">
    <location>
        <position position="110"/>
    </location>
</feature>
<dbReference type="Proteomes" id="UP001432027">
    <property type="component" value="Unassembled WGS sequence"/>
</dbReference>
<reference evidence="1" key="1">
    <citation type="submission" date="2023-10" db="EMBL/GenBank/DDBJ databases">
        <title>Genome assembly of Pristionchus species.</title>
        <authorList>
            <person name="Yoshida K."/>
            <person name="Sommer R.J."/>
        </authorList>
    </citation>
    <scope>NUCLEOTIDE SEQUENCE</scope>
    <source>
        <strain evidence="1">RS0144</strain>
    </source>
</reference>
<accession>A0AAV5SMK7</accession>
<comment type="caution">
    <text evidence="1">The sequence shown here is derived from an EMBL/GenBank/DDBJ whole genome shotgun (WGS) entry which is preliminary data.</text>
</comment>
<organism evidence="1 2">
    <name type="scientific">Pristionchus entomophagus</name>
    <dbReference type="NCBI Taxonomy" id="358040"/>
    <lineage>
        <taxon>Eukaryota</taxon>
        <taxon>Metazoa</taxon>
        <taxon>Ecdysozoa</taxon>
        <taxon>Nematoda</taxon>
        <taxon>Chromadorea</taxon>
        <taxon>Rhabditida</taxon>
        <taxon>Rhabditina</taxon>
        <taxon>Diplogasteromorpha</taxon>
        <taxon>Diplogasteroidea</taxon>
        <taxon>Neodiplogasteridae</taxon>
        <taxon>Pristionchus</taxon>
    </lineage>
</organism>
<dbReference type="EMBL" id="BTSX01000001">
    <property type="protein sequence ID" value="GMS81360.1"/>
    <property type="molecule type" value="Genomic_DNA"/>
</dbReference>
<dbReference type="AlphaFoldDB" id="A0AAV5SMK7"/>
<protein>
    <submittedName>
        <fullName evidence="1">Uncharacterized protein</fullName>
    </submittedName>
</protein>